<accession>A0A316UHL1</accession>
<dbReference type="InterPro" id="IPR009057">
    <property type="entry name" value="Homeodomain-like_sf"/>
</dbReference>
<gene>
    <name evidence="2" type="ORF">BCV69DRAFT_281040</name>
</gene>
<dbReference type="AlphaFoldDB" id="A0A316UHL1"/>
<reference evidence="2 3" key="1">
    <citation type="journal article" date="2018" name="Mol. Biol. Evol.">
        <title>Broad Genomic Sampling Reveals a Smut Pathogenic Ancestry of the Fungal Clade Ustilaginomycotina.</title>
        <authorList>
            <person name="Kijpornyongpan T."/>
            <person name="Mondo S.J."/>
            <person name="Barry K."/>
            <person name="Sandor L."/>
            <person name="Lee J."/>
            <person name="Lipzen A."/>
            <person name="Pangilinan J."/>
            <person name="LaButti K."/>
            <person name="Hainaut M."/>
            <person name="Henrissat B."/>
            <person name="Grigoriev I.V."/>
            <person name="Spatafora J.W."/>
            <person name="Aime M.C."/>
        </authorList>
    </citation>
    <scope>NUCLEOTIDE SEQUENCE [LARGE SCALE GENOMIC DNA]</scope>
    <source>
        <strain evidence="2 3">MCA 4718</strain>
    </source>
</reference>
<organism evidence="2 3">
    <name type="scientific">Pseudomicrostroma glucosiphilum</name>
    <dbReference type="NCBI Taxonomy" id="1684307"/>
    <lineage>
        <taxon>Eukaryota</taxon>
        <taxon>Fungi</taxon>
        <taxon>Dikarya</taxon>
        <taxon>Basidiomycota</taxon>
        <taxon>Ustilaginomycotina</taxon>
        <taxon>Exobasidiomycetes</taxon>
        <taxon>Microstromatales</taxon>
        <taxon>Microstromatales incertae sedis</taxon>
        <taxon>Pseudomicrostroma</taxon>
    </lineage>
</organism>
<sequence length="85" mass="9787">MPPKRKREQSEDGVPESERGTDKGKGSRKKPKPFTREEDLIIIDYLDSLKKFADLARLFPDRVPFSVRQRVVLIFAKMRGLAGGW</sequence>
<dbReference type="RefSeq" id="XP_025350583.1">
    <property type="nucleotide sequence ID" value="XM_025491836.1"/>
</dbReference>
<dbReference type="GeneID" id="37013570"/>
<dbReference type="SUPFAM" id="SSF46689">
    <property type="entry name" value="Homeodomain-like"/>
    <property type="match status" value="1"/>
</dbReference>
<name>A0A316UHL1_9BASI</name>
<dbReference type="Proteomes" id="UP000245942">
    <property type="component" value="Unassembled WGS sequence"/>
</dbReference>
<dbReference type="EMBL" id="KZ819322">
    <property type="protein sequence ID" value="PWN23423.1"/>
    <property type="molecule type" value="Genomic_DNA"/>
</dbReference>
<evidence type="ECO:0008006" key="4">
    <source>
        <dbReference type="Google" id="ProtNLM"/>
    </source>
</evidence>
<dbReference type="OrthoDB" id="10570086at2759"/>
<feature type="region of interest" description="Disordered" evidence="1">
    <location>
        <begin position="1"/>
        <end position="33"/>
    </location>
</feature>
<protein>
    <recommendedName>
        <fullName evidence="4">Myb-like domain-containing protein</fullName>
    </recommendedName>
</protein>
<proteinExistence type="predicted"/>
<evidence type="ECO:0000313" key="2">
    <source>
        <dbReference type="EMBL" id="PWN23423.1"/>
    </source>
</evidence>
<evidence type="ECO:0000256" key="1">
    <source>
        <dbReference type="SAM" id="MobiDB-lite"/>
    </source>
</evidence>
<feature type="compositionally biased region" description="Basic and acidic residues" evidence="1">
    <location>
        <begin position="16"/>
        <end position="25"/>
    </location>
</feature>
<evidence type="ECO:0000313" key="3">
    <source>
        <dbReference type="Proteomes" id="UP000245942"/>
    </source>
</evidence>
<keyword evidence="3" id="KW-1185">Reference proteome</keyword>